<dbReference type="RefSeq" id="WP_014937488.1">
    <property type="nucleotide sequence ID" value="NC_018609.1"/>
</dbReference>
<dbReference type="AlphaFoldDB" id="J9R009"/>
<sequence length="326" mass="39210">MKTLLLINRNTDLNKIFHQNFIKEGYKVTNLLGDKIPKYQRSFLDKLLLAYHRIIHKNPQYIHCLEEKHFIKYAEKQIKINNKKFDYTLVFRGDLIPISVLEKARKQANCMVGFQLDGVSVSEKILDRKKYFDQIFVFDPEDVASYPQADFKFLPNCWFPDDNAEKKDIDLYYLGSFEFDRHKTIESLHKAVKHLNLNNKFLLLQSPHREKIQHDFIDFFINPITYKENLEITKRAKVLLDFKRPYHNGLSLRFFEAMAYNNKIVTNNATVRDYDFYHPDNIYVTDYENFEGLEEFLQKPYVEIPEEIKLKYRFDNWVNQIFNLMK</sequence>
<name>J9R009_RIEAN</name>
<dbReference type="HOGENOM" id="CLU_066435_0_0_10"/>
<dbReference type="SUPFAM" id="SSF53756">
    <property type="entry name" value="UDP-Glycosyltransferase/glycogen phosphorylase"/>
    <property type="match status" value="1"/>
</dbReference>
<gene>
    <name evidence="1" type="ORF">B739_0435</name>
</gene>
<keyword evidence="2" id="KW-1185">Reference proteome</keyword>
<evidence type="ECO:0000313" key="1">
    <source>
        <dbReference type="EMBL" id="AFR35039.1"/>
    </source>
</evidence>
<dbReference type="EMBL" id="CP003787">
    <property type="protein sequence ID" value="AFR35039.1"/>
    <property type="molecule type" value="Genomic_DNA"/>
</dbReference>
<evidence type="ECO:0008006" key="3">
    <source>
        <dbReference type="Google" id="ProtNLM"/>
    </source>
</evidence>
<evidence type="ECO:0000313" key="2">
    <source>
        <dbReference type="Proteomes" id="UP000006276"/>
    </source>
</evidence>
<dbReference type="Proteomes" id="UP000006276">
    <property type="component" value="Chromosome"/>
</dbReference>
<reference evidence="1 2" key="1">
    <citation type="submission" date="2012-09" db="EMBL/GenBank/DDBJ databases">
        <title>Riemerella anatipestifer vaccine strains.</title>
        <authorList>
            <person name="Chun C.A."/>
            <person name="Shu W.M."/>
            <person name="Kang Z.D."/>
            <person name="Jia W.X."/>
        </authorList>
    </citation>
    <scope>NUCLEOTIDE SEQUENCE [LARGE SCALE GENOMIC DNA]</scope>
    <source>
        <strain evidence="1 2">RA-CH-1</strain>
    </source>
</reference>
<accession>J9R009</accession>
<dbReference type="KEGG" id="rag:B739_0435"/>
<dbReference type="PATRIC" id="fig|1228997.3.peg.431"/>
<protein>
    <recommendedName>
        <fullName evidence="3">Lipopolysaccharide biosynthesis protein</fullName>
    </recommendedName>
</protein>
<organism evidence="1 2">
    <name type="scientific">Riemerella anatipestifer RA-CH-1</name>
    <dbReference type="NCBI Taxonomy" id="1228997"/>
    <lineage>
        <taxon>Bacteria</taxon>
        <taxon>Pseudomonadati</taxon>
        <taxon>Bacteroidota</taxon>
        <taxon>Flavobacteriia</taxon>
        <taxon>Flavobacteriales</taxon>
        <taxon>Weeksellaceae</taxon>
        <taxon>Riemerella</taxon>
    </lineage>
</organism>
<proteinExistence type="predicted"/>